<dbReference type="GO" id="GO:0008483">
    <property type="term" value="F:transaminase activity"/>
    <property type="evidence" value="ECO:0007669"/>
    <property type="project" value="TreeGrafter"/>
</dbReference>
<dbReference type="InterPro" id="IPR015421">
    <property type="entry name" value="PyrdxlP-dep_Trfase_major"/>
</dbReference>
<comment type="caution">
    <text evidence="6">The sequence shown here is derived from an EMBL/GenBank/DDBJ whole genome shotgun (WGS) entry which is preliminary data.</text>
</comment>
<accession>A0A2G9ZE86</accession>
<evidence type="ECO:0000313" key="6">
    <source>
        <dbReference type="EMBL" id="PIP31476.1"/>
    </source>
</evidence>
<dbReference type="Proteomes" id="UP000230447">
    <property type="component" value="Unassembled WGS sequence"/>
</dbReference>
<dbReference type="PANTHER" id="PTHR30244">
    <property type="entry name" value="TRANSAMINASE"/>
    <property type="match status" value="1"/>
</dbReference>
<dbReference type="Pfam" id="PF01041">
    <property type="entry name" value="DegT_DnrJ_EryC1"/>
    <property type="match status" value="1"/>
</dbReference>
<evidence type="ECO:0000256" key="5">
    <source>
        <dbReference type="RuleBase" id="RU004508"/>
    </source>
</evidence>
<sequence length="367" mass="41537">MKVNFVDLKKQYLTIKPEIDTAIQQVIDNSSFILGDEVSEFEKEFAAFCGVKYAVGLDSGISALELGMRALGIGPGDEVITPANSFIASSSSISFTGAKPVLVDCLPDTYNIDPKCVEKAITKKTKAIMPVHLYGQPAEMDSILKIARKHRLFVVEDACQAHGALYHGKKTGSFGELAAFSFYPGKNLGAYGDAGALVTNKKKIAQKVSMMRNYGQKKKYDHQFLAWNRRLDNLQAAILRVKLRHLDLWNKKRFENAEVYYGLLSHSPVVIPYILPKARHVFHLYVIQTERRDELQKFLNERGISTGIHYPVPIHLQKAYKSLGYKRGEFPVTEKLSKKILSLPMYPELSRIEIEYVVEQIQEFFRK</sequence>
<dbReference type="FunFam" id="3.40.640.10:FF:000089">
    <property type="entry name" value="Aminotransferase, DegT/DnrJ/EryC1/StrS family"/>
    <property type="match status" value="1"/>
</dbReference>
<evidence type="ECO:0000256" key="1">
    <source>
        <dbReference type="ARBA" id="ARBA00022898"/>
    </source>
</evidence>
<dbReference type="Gene3D" id="3.90.1150.10">
    <property type="entry name" value="Aspartate Aminotransferase, domain 1"/>
    <property type="match status" value="1"/>
</dbReference>
<feature type="modified residue" description="N6-(pyridoxal phosphate)lysine" evidence="4">
    <location>
        <position position="186"/>
    </location>
</feature>
<protein>
    <submittedName>
        <fullName evidence="6">Erythromycin biosynthesis sensory transduction protein eryC1</fullName>
    </submittedName>
</protein>
<dbReference type="InterPro" id="IPR000653">
    <property type="entry name" value="DegT/StrS_aminotransferase"/>
</dbReference>
<dbReference type="EMBL" id="PCSB01000070">
    <property type="protein sequence ID" value="PIP31476.1"/>
    <property type="molecule type" value="Genomic_DNA"/>
</dbReference>
<comment type="similarity">
    <text evidence="2 5">Belongs to the DegT/DnrJ/EryC1 family.</text>
</comment>
<gene>
    <name evidence="6" type="ORF">COX24_03350</name>
</gene>
<dbReference type="GO" id="GO:0030170">
    <property type="term" value="F:pyridoxal phosphate binding"/>
    <property type="evidence" value="ECO:0007669"/>
    <property type="project" value="UniProtKB-ARBA"/>
</dbReference>
<dbReference type="PANTHER" id="PTHR30244:SF36">
    <property type="entry name" value="3-OXO-GLUCOSE-6-PHOSPHATE:GLUTAMATE AMINOTRANSFERASE"/>
    <property type="match status" value="1"/>
</dbReference>
<proteinExistence type="inferred from homology"/>
<evidence type="ECO:0000256" key="4">
    <source>
        <dbReference type="PIRSR" id="PIRSR000390-2"/>
    </source>
</evidence>
<dbReference type="AlphaFoldDB" id="A0A2G9ZE86"/>
<dbReference type="InterPro" id="IPR015424">
    <property type="entry name" value="PyrdxlP-dep_Trfase"/>
</dbReference>
<name>A0A2G9ZE86_9BACT</name>
<feature type="active site" description="Proton acceptor" evidence="3">
    <location>
        <position position="186"/>
    </location>
</feature>
<dbReference type="GO" id="GO:0000271">
    <property type="term" value="P:polysaccharide biosynthetic process"/>
    <property type="evidence" value="ECO:0007669"/>
    <property type="project" value="TreeGrafter"/>
</dbReference>
<dbReference type="Gene3D" id="3.40.640.10">
    <property type="entry name" value="Type I PLP-dependent aspartate aminotransferase-like (Major domain)"/>
    <property type="match status" value="1"/>
</dbReference>
<reference evidence="6 7" key="1">
    <citation type="submission" date="2017-09" db="EMBL/GenBank/DDBJ databases">
        <title>Depth-based differentiation of microbial function through sediment-hosted aquifers and enrichment of novel symbionts in the deep terrestrial subsurface.</title>
        <authorList>
            <person name="Probst A.J."/>
            <person name="Ladd B."/>
            <person name="Jarett J.K."/>
            <person name="Geller-Mcgrath D.E."/>
            <person name="Sieber C.M."/>
            <person name="Emerson J.B."/>
            <person name="Anantharaman K."/>
            <person name="Thomas B.C."/>
            <person name="Malmstrom R."/>
            <person name="Stieglmeier M."/>
            <person name="Klingl A."/>
            <person name="Woyke T."/>
            <person name="Ryan C.M."/>
            <person name="Banfield J.F."/>
        </authorList>
    </citation>
    <scope>NUCLEOTIDE SEQUENCE [LARGE SCALE GENOMIC DNA]</scope>
    <source>
        <strain evidence="6">CG23_combo_of_CG06-09_8_20_14_all_37_87_8</strain>
    </source>
</reference>
<keyword evidence="1 4" id="KW-0663">Pyridoxal phosphate</keyword>
<evidence type="ECO:0000256" key="2">
    <source>
        <dbReference type="ARBA" id="ARBA00037999"/>
    </source>
</evidence>
<dbReference type="CDD" id="cd00616">
    <property type="entry name" value="AHBA_syn"/>
    <property type="match status" value="1"/>
</dbReference>
<dbReference type="SUPFAM" id="SSF53383">
    <property type="entry name" value="PLP-dependent transferases"/>
    <property type="match status" value="1"/>
</dbReference>
<dbReference type="InterPro" id="IPR015422">
    <property type="entry name" value="PyrdxlP-dep_Trfase_small"/>
</dbReference>
<evidence type="ECO:0000313" key="7">
    <source>
        <dbReference type="Proteomes" id="UP000230447"/>
    </source>
</evidence>
<dbReference type="PIRSF" id="PIRSF000390">
    <property type="entry name" value="PLP_StrS"/>
    <property type="match status" value="1"/>
</dbReference>
<organism evidence="6 7">
    <name type="scientific">bacterium (Candidatus Gribaldobacteria) CG23_combo_of_CG06-09_8_20_14_all_37_87_8</name>
    <dbReference type="NCBI Taxonomy" id="2014278"/>
    <lineage>
        <taxon>Bacteria</taxon>
        <taxon>Candidatus Gribaldobacteria</taxon>
    </lineage>
</organism>
<evidence type="ECO:0000256" key="3">
    <source>
        <dbReference type="PIRSR" id="PIRSR000390-1"/>
    </source>
</evidence>